<accession>A0A8B3RJ04</accession>
<comment type="caution">
    <text evidence="1">The sequence shown here is derived from an EMBL/GenBank/DDBJ whole genome shotgun (WGS) entry which is preliminary data.</text>
</comment>
<sequence length="96" mass="11065">MKANPNMGLKKQIIGGNELTMEEYAAYLNVLRTKPFLTAAETADLFNVGITRVQEMMNKPDCDFITRAIGKRRRLVHRESFEKYLLTHVMSDDEEV</sequence>
<evidence type="ECO:0000313" key="1">
    <source>
        <dbReference type="EMBL" id="RYM95307.1"/>
    </source>
</evidence>
<gene>
    <name evidence="1" type="ORF">PG2011B_0776</name>
</gene>
<protein>
    <recommendedName>
        <fullName evidence="3">DNA-binding protein</fullName>
    </recommendedName>
</protein>
<dbReference type="RefSeq" id="WP_130077398.1">
    <property type="nucleotide sequence ID" value="NZ_RSCO01000020.1"/>
</dbReference>
<dbReference type="InterPro" id="IPR038148">
    <property type="entry name" value="Tn1545/Tn916_Xis"/>
</dbReference>
<evidence type="ECO:0008006" key="3">
    <source>
        <dbReference type="Google" id="ProtNLM"/>
    </source>
</evidence>
<dbReference type="AlphaFoldDB" id="A0A8B3RJ04"/>
<organism evidence="1 2">
    <name type="scientific">Bifidobacterium animalis subsp. lactis</name>
    <name type="common">Bifidobacterium lactis</name>
    <dbReference type="NCBI Taxonomy" id="302911"/>
    <lineage>
        <taxon>Bacteria</taxon>
        <taxon>Bacillati</taxon>
        <taxon>Actinomycetota</taxon>
        <taxon>Actinomycetes</taxon>
        <taxon>Bifidobacteriales</taxon>
        <taxon>Bifidobacteriaceae</taxon>
        <taxon>Bifidobacterium</taxon>
    </lineage>
</organism>
<dbReference type="Proteomes" id="UP000293613">
    <property type="component" value="Unassembled WGS sequence"/>
</dbReference>
<evidence type="ECO:0000313" key="2">
    <source>
        <dbReference type="Proteomes" id="UP000293613"/>
    </source>
</evidence>
<dbReference type="EMBL" id="RSCO01000020">
    <property type="protein sequence ID" value="RYM95307.1"/>
    <property type="molecule type" value="Genomic_DNA"/>
</dbReference>
<name>A0A8B3RJ04_BIFAN</name>
<dbReference type="Gene3D" id="3.90.105.50">
    <property type="match status" value="1"/>
</dbReference>
<proteinExistence type="predicted"/>
<reference evidence="1 2" key="1">
    <citation type="journal article" date="2019" name="Appl. Environ. Microbiol.">
        <title>Dissecting the evolutionary development of the Bifidobacterium animalis species through comparative genomics analyses.</title>
        <authorList>
            <person name="Lugli G.A."/>
            <person name="Mancino W."/>
            <person name="Milani C."/>
            <person name="Duranti S."/>
            <person name="Mancabelli L."/>
            <person name="Napoli S."/>
            <person name="Mangifesta M."/>
            <person name="Viappiani A."/>
            <person name="Anzalone R."/>
            <person name="Longhi G."/>
            <person name="van Sinderen D."/>
            <person name="Ventura M."/>
            <person name="Turroni F."/>
        </authorList>
    </citation>
    <scope>NUCLEOTIDE SEQUENCE [LARGE SCALE GENOMIC DNA]</scope>
    <source>
        <strain evidence="1 2">2011B</strain>
    </source>
</reference>